<dbReference type="EMBL" id="QASA01000001">
    <property type="protein sequence ID" value="RDC61740.1"/>
    <property type="molecule type" value="Genomic_DNA"/>
</dbReference>
<dbReference type="AlphaFoldDB" id="A0A369QBM5"/>
<name>A0A369QBM5_9BACT</name>
<proteinExistence type="predicted"/>
<reference evidence="1 2" key="1">
    <citation type="submission" date="2018-04" db="EMBL/GenBank/DDBJ databases">
        <title>Adhaeribacter sp. HMF7616 genome sequencing and assembly.</title>
        <authorList>
            <person name="Kang H."/>
            <person name="Kang J."/>
            <person name="Cha I."/>
            <person name="Kim H."/>
            <person name="Joh K."/>
        </authorList>
    </citation>
    <scope>NUCLEOTIDE SEQUENCE [LARGE SCALE GENOMIC DNA]</scope>
    <source>
        <strain evidence="1 2">HMF7616</strain>
    </source>
</reference>
<gene>
    <name evidence="1" type="ORF">AHMF7616_00322</name>
</gene>
<protein>
    <submittedName>
        <fullName evidence="1">Uncharacterized protein</fullName>
    </submittedName>
</protein>
<organism evidence="1 2">
    <name type="scientific">Adhaeribacter pallidiroseus</name>
    <dbReference type="NCBI Taxonomy" id="2072847"/>
    <lineage>
        <taxon>Bacteria</taxon>
        <taxon>Pseudomonadati</taxon>
        <taxon>Bacteroidota</taxon>
        <taxon>Cytophagia</taxon>
        <taxon>Cytophagales</taxon>
        <taxon>Hymenobacteraceae</taxon>
        <taxon>Adhaeribacter</taxon>
    </lineage>
</organism>
<accession>A0A369QBM5</accession>
<evidence type="ECO:0000313" key="2">
    <source>
        <dbReference type="Proteomes" id="UP000253919"/>
    </source>
</evidence>
<evidence type="ECO:0000313" key="1">
    <source>
        <dbReference type="EMBL" id="RDC61740.1"/>
    </source>
</evidence>
<keyword evidence="2" id="KW-1185">Reference proteome</keyword>
<comment type="caution">
    <text evidence="1">The sequence shown here is derived from an EMBL/GenBank/DDBJ whole genome shotgun (WGS) entry which is preliminary data.</text>
</comment>
<sequence>MASKSIFFEEGRSKFEQKFKKMLVHNFTSGWYQKELMP</sequence>
<dbReference type="Proteomes" id="UP000253919">
    <property type="component" value="Unassembled WGS sequence"/>
</dbReference>